<proteinExistence type="predicted"/>
<dbReference type="AlphaFoldDB" id="A0A1T4XBW8"/>
<protein>
    <submittedName>
        <fullName evidence="1">Uncharacterized protein</fullName>
    </submittedName>
</protein>
<name>A0A1T4XBW8_9BACT</name>
<evidence type="ECO:0000313" key="1">
    <source>
        <dbReference type="EMBL" id="SKA86665.1"/>
    </source>
</evidence>
<evidence type="ECO:0000313" key="2">
    <source>
        <dbReference type="Proteomes" id="UP000190027"/>
    </source>
</evidence>
<sequence>MKDIPSDIYRECDGYMILLTVLYTHRHSPEKEKWEMKRQAIFNEIDKLSDESIGKRARAAFQEMFDRVNSADESAFGWLYPEIYLLIDTLDWFNNNPEESDTTKGGILRMRTRLEKIAETAPNNSPKGIWIMSIFMAYMSGGTPWWDSPDPLPNLRKHADS</sequence>
<accession>A0A1T4XBW8</accession>
<reference evidence="1 2" key="1">
    <citation type="submission" date="2017-02" db="EMBL/GenBank/DDBJ databases">
        <authorList>
            <person name="Peterson S.W."/>
        </authorList>
    </citation>
    <scope>NUCLEOTIDE SEQUENCE [LARGE SCALE GENOMIC DNA]</scope>
    <source>
        <strain evidence="1 2">DSM 16080</strain>
    </source>
</reference>
<gene>
    <name evidence="1" type="ORF">SAMN02745704_01979</name>
</gene>
<dbReference type="Proteomes" id="UP000190027">
    <property type="component" value="Unassembled WGS sequence"/>
</dbReference>
<dbReference type="EMBL" id="FUYC01000009">
    <property type="protein sequence ID" value="SKA86665.1"/>
    <property type="molecule type" value="Genomic_DNA"/>
</dbReference>
<keyword evidence="2" id="KW-1185">Reference proteome</keyword>
<dbReference type="STRING" id="1121449.SAMN02745704_01979"/>
<organism evidence="1 2">
    <name type="scientific">Paucidesulfovibrio gracilis DSM 16080</name>
    <dbReference type="NCBI Taxonomy" id="1121449"/>
    <lineage>
        <taxon>Bacteria</taxon>
        <taxon>Pseudomonadati</taxon>
        <taxon>Thermodesulfobacteriota</taxon>
        <taxon>Desulfovibrionia</taxon>
        <taxon>Desulfovibrionales</taxon>
        <taxon>Desulfovibrionaceae</taxon>
        <taxon>Paucidesulfovibrio</taxon>
    </lineage>
</organism>